<feature type="domain" description="DNA methylase adenine-specific" evidence="8">
    <location>
        <begin position="154"/>
        <end position="429"/>
    </location>
</feature>
<dbReference type="InterPro" id="IPR022749">
    <property type="entry name" value="D12N6_MeTrfase_N"/>
</dbReference>
<dbReference type="Gene3D" id="3.40.50.150">
    <property type="entry name" value="Vaccinia Virus protein VP39"/>
    <property type="match status" value="1"/>
</dbReference>
<keyword evidence="5" id="KW-0949">S-adenosyl-L-methionine</keyword>
<dbReference type="InterPro" id="IPR038333">
    <property type="entry name" value="T1MK-like_N_sf"/>
</dbReference>
<dbReference type="GO" id="GO:0008170">
    <property type="term" value="F:N-methyltransferase activity"/>
    <property type="evidence" value="ECO:0007669"/>
    <property type="project" value="InterPro"/>
</dbReference>
<name>A0A377KMK0_9ENTE</name>
<dbReference type="Pfam" id="PF12161">
    <property type="entry name" value="HsdM_N"/>
    <property type="match status" value="1"/>
</dbReference>
<dbReference type="InterPro" id="IPR052916">
    <property type="entry name" value="Type-I_RE_MTase_Subunit"/>
</dbReference>
<evidence type="ECO:0000259" key="8">
    <source>
        <dbReference type="Pfam" id="PF02384"/>
    </source>
</evidence>
<dbReference type="InterPro" id="IPR029063">
    <property type="entry name" value="SAM-dependent_MTases_sf"/>
</dbReference>
<dbReference type="AlphaFoldDB" id="A0A377KMK0"/>
<dbReference type="GO" id="GO:0009007">
    <property type="term" value="F:site-specific DNA-methyltransferase (adenine-specific) activity"/>
    <property type="evidence" value="ECO:0007669"/>
    <property type="project" value="UniProtKB-EC"/>
</dbReference>
<dbReference type="CDD" id="cd02440">
    <property type="entry name" value="AdoMet_MTases"/>
    <property type="match status" value="1"/>
</dbReference>
<gene>
    <name evidence="10" type="ORF">NCTC8129_02690</name>
</gene>
<dbReference type="InterPro" id="IPR003356">
    <property type="entry name" value="DNA_methylase_A-5"/>
</dbReference>
<dbReference type="GO" id="GO:0032259">
    <property type="term" value="P:methylation"/>
    <property type="evidence" value="ECO:0007669"/>
    <property type="project" value="UniProtKB-KW"/>
</dbReference>
<dbReference type="GO" id="GO:0009307">
    <property type="term" value="P:DNA restriction-modification system"/>
    <property type="evidence" value="ECO:0007669"/>
    <property type="project" value="UniProtKB-KW"/>
</dbReference>
<dbReference type="PANTHER" id="PTHR42998">
    <property type="entry name" value="TYPE I RESTRICTION ENZYME HINDVIIP M PROTEIN-RELATED"/>
    <property type="match status" value="1"/>
</dbReference>
<dbReference type="SUPFAM" id="SSF53335">
    <property type="entry name" value="S-adenosyl-L-methionine-dependent methyltransferases"/>
    <property type="match status" value="1"/>
</dbReference>
<dbReference type="Gene3D" id="1.20.1260.30">
    <property type="match status" value="1"/>
</dbReference>
<protein>
    <recommendedName>
        <fullName evidence="2">site-specific DNA-methyltransferase (adenine-specific)</fullName>
        <ecNumber evidence="2">2.1.1.72</ecNumber>
    </recommendedName>
</protein>
<dbReference type="RefSeq" id="WP_115235801.1">
    <property type="nucleotide sequence ID" value="NZ_UGIF01000002.1"/>
</dbReference>
<proteinExistence type="inferred from homology"/>
<evidence type="ECO:0000313" key="10">
    <source>
        <dbReference type="EMBL" id="STP30445.1"/>
    </source>
</evidence>
<keyword evidence="6" id="KW-0680">Restriction system</keyword>
<dbReference type="PRINTS" id="PR00507">
    <property type="entry name" value="N12N6MTFRASE"/>
</dbReference>
<dbReference type="EMBL" id="UGIF01000002">
    <property type="protein sequence ID" value="STP30445.1"/>
    <property type="molecule type" value="Genomic_DNA"/>
</dbReference>
<feature type="domain" description="N6 adenine-specific DNA methyltransferase N-terminal" evidence="9">
    <location>
        <begin position="9"/>
        <end position="145"/>
    </location>
</feature>
<accession>A0A377KMK0</accession>
<keyword evidence="3 10" id="KW-0489">Methyltransferase</keyword>
<dbReference type="GO" id="GO:0003677">
    <property type="term" value="F:DNA binding"/>
    <property type="evidence" value="ECO:0007669"/>
    <property type="project" value="InterPro"/>
</dbReference>
<evidence type="ECO:0000256" key="3">
    <source>
        <dbReference type="ARBA" id="ARBA00022603"/>
    </source>
</evidence>
<evidence type="ECO:0000256" key="2">
    <source>
        <dbReference type="ARBA" id="ARBA00011900"/>
    </source>
</evidence>
<keyword evidence="4 10" id="KW-0808">Transferase</keyword>
<dbReference type="PROSITE" id="PS00092">
    <property type="entry name" value="N6_MTASE"/>
    <property type="match status" value="1"/>
</dbReference>
<dbReference type="Proteomes" id="UP000254070">
    <property type="component" value="Unassembled WGS sequence"/>
</dbReference>
<sequence length="557" mass="63562">MKFEDIKKLKDKLWETATDMRANSTLSAHDYAEPILGLIFLKFADAKYAKFEDEINNEYEKLKNSRRGSREISEIAVEKAGIYVPDVARYEYLLNQPEKEGEIQRAIKQAMEAIEKYSPQIKDTLPKEKYDEIPASNLKTLLKNFQDIPTEGKTDIFGEIYEFFLGKFAMAEGQGGGVFYTPASVVRYMVEVIQPLEGKILDPACGSGGMFVQSAHYAELHGKNIENLRAYGVEKEPQTVKLAKLNLLLHGLRGDITQANSFYEDPYDSYGEFDYVFANPPFNVKGVEYERVKDQKRFNEYGVPRNSTSNKKDTEKVPNANYLWINQFITALNENGKAALVMPNGASTVGDGGQKEIRQRLIESGHVSQVVVLPSNMFNTVTLPATLWFFDKTKKHDDILFINANHKELFTQVNRAHRQFEESHIQNLAIISRLREGNNLAYTELEKEFKRRINEETKKEFYQAQLDWLHEQFPNGEYRNVDGLCSVTKINGEDSIESKDWSLSPGLYTGVAQAEEDDEPFEEKMTRLTSELSVLMTESNELDDKIREALGGIGFEI</sequence>
<evidence type="ECO:0000256" key="7">
    <source>
        <dbReference type="ARBA" id="ARBA00047942"/>
    </source>
</evidence>
<reference evidence="10 11" key="1">
    <citation type="submission" date="2018-06" db="EMBL/GenBank/DDBJ databases">
        <authorList>
            <consortium name="Pathogen Informatics"/>
            <person name="Doyle S."/>
        </authorList>
    </citation>
    <scope>NUCLEOTIDE SEQUENCE [LARGE SCALE GENOMIC DNA]</scope>
    <source>
        <strain evidence="10 11">NCTC8129</strain>
    </source>
</reference>
<comment type="catalytic activity">
    <reaction evidence="7">
        <text>a 2'-deoxyadenosine in DNA + S-adenosyl-L-methionine = an N(6)-methyl-2'-deoxyadenosine in DNA + S-adenosyl-L-homocysteine + H(+)</text>
        <dbReference type="Rhea" id="RHEA:15197"/>
        <dbReference type="Rhea" id="RHEA-COMP:12418"/>
        <dbReference type="Rhea" id="RHEA-COMP:12419"/>
        <dbReference type="ChEBI" id="CHEBI:15378"/>
        <dbReference type="ChEBI" id="CHEBI:57856"/>
        <dbReference type="ChEBI" id="CHEBI:59789"/>
        <dbReference type="ChEBI" id="CHEBI:90615"/>
        <dbReference type="ChEBI" id="CHEBI:90616"/>
        <dbReference type="EC" id="2.1.1.72"/>
    </reaction>
</comment>
<comment type="similarity">
    <text evidence="1">Belongs to the N(4)/N(6)-methyltransferase family.</text>
</comment>
<organism evidence="10 11">
    <name type="scientific">Enterococcus durans</name>
    <dbReference type="NCBI Taxonomy" id="53345"/>
    <lineage>
        <taxon>Bacteria</taxon>
        <taxon>Bacillati</taxon>
        <taxon>Bacillota</taxon>
        <taxon>Bacilli</taxon>
        <taxon>Lactobacillales</taxon>
        <taxon>Enterococcaceae</taxon>
        <taxon>Enterococcus</taxon>
    </lineage>
</organism>
<dbReference type="Pfam" id="PF02384">
    <property type="entry name" value="N6_Mtase"/>
    <property type="match status" value="1"/>
</dbReference>
<evidence type="ECO:0000256" key="4">
    <source>
        <dbReference type="ARBA" id="ARBA00022679"/>
    </source>
</evidence>
<evidence type="ECO:0000259" key="9">
    <source>
        <dbReference type="Pfam" id="PF12161"/>
    </source>
</evidence>
<evidence type="ECO:0000313" key="11">
    <source>
        <dbReference type="Proteomes" id="UP000254070"/>
    </source>
</evidence>
<dbReference type="REBASE" id="429120">
    <property type="entry name" value="M.Edu8129I"/>
</dbReference>
<evidence type="ECO:0000256" key="6">
    <source>
        <dbReference type="ARBA" id="ARBA00022747"/>
    </source>
</evidence>
<dbReference type="EC" id="2.1.1.72" evidence="2"/>
<evidence type="ECO:0000256" key="5">
    <source>
        <dbReference type="ARBA" id="ARBA00022691"/>
    </source>
</evidence>
<dbReference type="InterPro" id="IPR002052">
    <property type="entry name" value="DNA_methylase_N6_adenine_CS"/>
</dbReference>
<evidence type="ECO:0000256" key="1">
    <source>
        <dbReference type="ARBA" id="ARBA00006594"/>
    </source>
</evidence>
<dbReference type="PANTHER" id="PTHR42998:SF1">
    <property type="entry name" value="TYPE I RESTRICTION ENZYME HINDI METHYLASE SUBUNIT"/>
    <property type="match status" value="1"/>
</dbReference>